<dbReference type="Proteomes" id="UP000824890">
    <property type="component" value="Unassembled WGS sequence"/>
</dbReference>
<dbReference type="InterPro" id="IPR052929">
    <property type="entry name" value="RNase_H-like_EbsB-rel"/>
</dbReference>
<gene>
    <name evidence="2" type="ORF">HID58_076002</name>
</gene>
<feature type="domain" description="RNase H type-1" evidence="1">
    <location>
        <begin position="116"/>
        <end position="229"/>
    </location>
</feature>
<evidence type="ECO:0000259" key="1">
    <source>
        <dbReference type="Pfam" id="PF13456"/>
    </source>
</evidence>
<dbReference type="PANTHER" id="PTHR47074:SF49">
    <property type="entry name" value="POLYNUCLEOTIDYL TRANSFERASE, RIBONUCLEASE H-LIKE SUPERFAMILY PROTEIN"/>
    <property type="match status" value="1"/>
</dbReference>
<organism evidence="2 3">
    <name type="scientific">Brassica napus</name>
    <name type="common">Rape</name>
    <dbReference type="NCBI Taxonomy" id="3708"/>
    <lineage>
        <taxon>Eukaryota</taxon>
        <taxon>Viridiplantae</taxon>
        <taxon>Streptophyta</taxon>
        <taxon>Embryophyta</taxon>
        <taxon>Tracheophyta</taxon>
        <taxon>Spermatophyta</taxon>
        <taxon>Magnoliopsida</taxon>
        <taxon>eudicotyledons</taxon>
        <taxon>Gunneridae</taxon>
        <taxon>Pentapetalae</taxon>
        <taxon>rosids</taxon>
        <taxon>malvids</taxon>
        <taxon>Brassicales</taxon>
        <taxon>Brassicaceae</taxon>
        <taxon>Brassiceae</taxon>
        <taxon>Brassica</taxon>
    </lineage>
</organism>
<dbReference type="Pfam" id="PF13456">
    <property type="entry name" value="RVT_3"/>
    <property type="match status" value="1"/>
</dbReference>
<reference evidence="2 3" key="1">
    <citation type="submission" date="2021-05" db="EMBL/GenBank/DDBJ databases">
        <title>Genome Assembly of Synthetic Allotetraploid Brassica napus Reveals Homoeologous Exchanges between Subgenomes.</title>
        <authorList>
            <person name="Davis J.T."/>
        </authorList>
    </citation>
    <scope>NUCLEOTIDE SEQUENCE [LARGE SCALE GENOMIC DNA]</scope>
    <source>
        <strain evidence="3">cv. Da-Ae</strain>
        <tissue evidence="2">Seedling</tissue>
    </source>
</reference>
<evidence type="ECO:0000313" key="3">
    <source>
        <dbReference type="Proteomes" id="UP000824890"/>
    </source>
</evidence>
<dbReference type="InterPro" id="IPR002156">
    <property type="entry name" value="RNaseH_domain"/>
</dbReference>
<feature type="non-terminal residue" evidence="2">
    <location>
        <position position="1"/>
    </location>
</feature>
<proteinExistence type="predicted"/>
<accession>A0ABQ7YPJ6</accession>
<dbReference type="PANTHER" id="PTHR47074">
    <property type="entry name" value="BNAC02G40300D PROTEIN"/>
    <property type="match status" value="1"/>
</dbReference>
<dbReference type="InterPro" id="IPR044730">
    <property type="entry name" value="RNase_H-like_dom_plant"/>
</dbReference>
<sequence length="265" mass="29951">EDERYGTWDAERIRHLFVEEDANHILEMKTNLQRSDAVVWGCSRSGTYDSQSGYKLLNLLHTIENPMTVPTLPPIETKLWSNLWKEVINQMSGVASLAGWQKPCPSFIKCNIGSSWIDASRNCGVAWLTRNHYGVSLAHSRRSYSVVPSPLEAEILCFYWAVESLSTMRYEKVGFESTSYLAGEGVLNPENFPHLSGLIGAIREKLSLLRLWSIAYVHKESNRCADAIALSVTRDHRYTSYIAKDGPGWLLPMIIEDAVGAYDNY</sequence>
<dbReference type="CDD" id="cd06222">
    <property type="entry name" value="RNase_H_like"/>
    <property type="match status" value="1"/>
</dbReference>
<dbReference type="EMBL" id="JAGKQM010000017">
    <property type="protein sequence ID" value="KAH0868980.1"/>
    <property type="molecule type" value="Genomic_DNA"/>
</dbReference>
<evidence type="ECO:0000313" key="2">
    <source>
        <dbReference type="EMBL" id="KAH0868980.1"/>
    </source>
</evidence>
<comment type="caution">
    <text evidence="2">The sequence shown here is derived from an EMBL/GenBank/DDBJ whole genome shotgun (WGS) entry which is preliminary data.</text>
</comment>
<name>A0ABQ7YPJ6_BRANA</name>
<keyword evidence="3" id="KW-1185">Reference proteome</keyword>
<protein>
    <recommendedName>
        <fullName evidence="1">RNase H type-1 domain-containing protein</fullName>
    </recommendedName>
</protein>